<protein>
    <submittedName>
        <fullName evidence="3">Glutaminyl-peptide cyclotransferase</fullName>
    </submittedName>
</protein>
<dbReference type="PANTHER" id="PTHR31270:SF1">
    <property type="entry name" value="GLUTAMINYL-PEPTIDE CYCLOTRANSFERASE"/>
    <property type="match status" value="1"/>
</dbReference>
<feature type="compositionally biased region" description="Low complexity" evidence="1">
    <location>
        <begin position="38"/>
        <end position="65"/>
    </location>
</feature>
<accession>A0ABU9UIF0</accession>
<reference evidence="3" key="1">
    <citation type="submission" date="2017-12" db="EMBL/GenBank/DDBJ databases">
        <authorList>
            <person name="Thomas-White K."/>
            <person name="Wolfe A.J."/>
        </authorList>
    </citation>
    <scope>NUCLEOTIDE SEQUENCE</scope>
    <source>
        <strain evidence="3">UMB0043</strain>
    </source>
</reference>
<dbReference type="SUPFAM" id="SSF50969">
    <property type="entry name" value="YVTN repeat-like/Quinoprotein amine dehydrogenase"/>
    <property type="match status" value="1"/>
</dbReference>
<dbReference type="Pfam" id="PF05096">
    <property type="entry name" value="Glu_cyclase_2"/>
    <property type="match status" value="1"/>
</dbReference>
<dbReference type="InterPro" id="IPR007788">
    <property type="entry name" value="QCT"/>
</dbReference>
<keyword evidence="4" id="KW-1185">Reference proteome</keyword>
<evidence type="ECO:0000256" key="1">
    <source>
        <dbReference type="SAM" id="MobiDB-lite"/>
    </source>
</evidence>
<name>A0ABU9UIF0_9CORY</name>
<evidence type="ECO:0000313" key="3">
    <source>
        <dbReference type="EMBL" id="MEM5985998.1"/>
    </source>
</evidence>
<feature type="region of interest" description="Disordered" evidence="1">
    <location>
        <begin position="30"/>
        <end position="73"/>
    </location>
</feature>
<evidence type="ECO:0000313" key="4">
    <source>
        <dbReference type="Proteomes" id="UP000235104"/>
    </source>
</evidence>
<dbReference type="EMBL" id="PKHR02000016">
    <property type="protein sequence ID" value="MEM5985998.1"/>
    <property type="molecule type" value="Genomic_DNA"/>
</dbReference>
<organism evidence="3 4">
    <name type="scientific">Corynebacterium hesseae</name>
    <dbReference type="NCBI Taxonomy" id="2913502"/>
    <lineage>
        <taxon>Bacteria</taxon>
        <taxon>Bacillati</taxon>
        <taxon>Actinomycetota</taxon>
        <taxon>Actinomycetes</taxon>
        <taxon>Mycobacteriales</taxon>
        <taxon>Corynebacteriaceae</taxon>
        <taxon>Corynebacterium</taxon>
    </lineage>
</organism>
<comment type="caution">
    <text evidence="3">The sequence shown here is derived from an EMBL/GenBank/DDBJ whole genome shotgun (WGS) entry which is preliminary data.</text>
</comment>
<evidence type="ECO:0000256" key="2">
    <source>
        <dbReference type="SAM" id="SignalP"/>
    </source>
</evidence>
<feature type="signal peptide" evidence="2">
    <location>
        <begin position="1"/>
        <end position="23"/>
    </location>
</feature>
<dbReference type="InterPro" id="IPR011044">
    <property type="entry name" value="Quino_amine_DH_bsu"/>
</dbReference>
<feature type="chain" id="PRO_5046042207" evidence="2">
    <location>
        <begin position="24"/>
        <end position="298"/>
    </location>
</feature>
<dbReference type="Proteomes" id="UP000235104">
    <property type="component" value="Unassembled WGS sequence"/>
</dbReference>
<gene>
    <name evidence="3" type="ORF">CYJ44_007480</name>
</gene>
<keyword evidence="2" id="KW-0732">Signal</keyword>
<sequence>MALPHLTLASRALAAALSAGALLAPLTSCSSQPAGDRAVSPASSVSSASSTSSSSSKGDGGTSPSARSPERLGVTVLDTVPLPPDTFTQGLEVDPDGNLLIGTGLNGKSRLLRLSPGAEAPQEETSLESSFFGEGITQTDAGIWQLTWKSGTAFLRDSATFEELDRASYDGEGWGLCNAGSELILSDGSAKLRHLDPKTFAELGPRTEVTLDGSPVDNLNELECVDGAVYANVWMSEDILRIDPESGAVTAVIDTANLNHSPSTDPNAVLNGIARIPGTDEFWITGKLWDELYRVRFE</sequence>
<dbReference type="PANTHER" id="PTHR31270">
    <property type="entry name" value="GLUTAMINYL-PEPTIDE CYCLOTRANSFERASE"/>
    <property type="match status" value="1"/>
</dbReference>
<proteinExistence type="predicted"/>